<dbReference type="SUPFAM" id="SSF110997">
    <property type="entry name" value="Sporulation related repeat"/>
    <property type="match status" value="1"/>
</dbReference>
<dbReference type="RefSeq" id="WP_244527527.1">
    <property type="nucleotide sequence ID" value="NZ_FOCQ01000007.1"/>
</dbReference>
<evidence type="ECO:0000313" key="2">
    <source>
        <dbReference type="EMBL" id="SEN21810.1"/>
    </source>
</evidence>
<dbReference type="PANTHER" id="PTHR40446:SF2">
    <property type="entry name" value="N-ACETYLGLUCOSAMINE-1-PHOSPHODIESTER ALPHA-N-ACETYLGLUCOSAMINIDASE"/>
    <property type="match status" value="1"/>
</dbReference>
<evidence type="ECO:0000313" key="3">
    <source>
        <dbReference type="Proteomes" id="UP000199695"/>
    </source>
</evidence>
<dbReference type="InterPro" id="IPR036680">
    <property type="entry name" value="SPOR-like_sf"/>
</dbReference>
<dbReference type="Gene3D" id="3.30.70.1070">
    <property type="entry name" value="Sporulation related repeat"/>
    <property type="match status" value="1"/>
</dbReference>
<gene>
    <name evidence="2" type="ORF">SAMN05444955_107121</name>
</gene>
<sequence length="529" mass="56261">MQRSGERSLRKLLAVSVITTMAFTSSVVSQHVLPLNVVQASAELEKSLPLGQANLRETRQKIVLAPGLTHTRIVRGKQSEKDVYIVDVAFCSTREEAETIAKRLNKDGYHSRVQRISERAPDAPDHGPLGYLVRVGSFKTEADAIKLRDELTAKGYEKLRVVYSGEDGGKTTGPWVVNVLEVDPKQFKGKIVPELGTEIVPGKEKLSSIADRTKALAAINGGYFVMGPNDGTEGDLAGVSMIGGNLISEAVNGRTSFILNKTGAQVAAVETHLSVTASDGAKRELDGLNRKPGLIRGCGGTGDTTDHPKHDFTCTDTGELIQFNPIFGQTTEPGDGVEAVLDSAGKVIEIRDQRGGSIPREGSVLAGTGDAADWLRIHAKVGAKITVDTQVLADGSLLQVDKTTGIVNGGPRLLRDGKVSITAMAEGFHWTDNPEFFYRFGERRNPRTLAGVTSDGKILLVTVDGRQPGYSVGASFKESALIMKSLGATDAVNLDGGGSTTMTIGARLINRPSDPAGERADGDAIVILP</sequence>
<dbReference type="InterPro" id="IPR007730">
    <property type="entry name" value="SPOR-like_dom"/>
</dbReference>
<dbReference type="STRING" id="1173111.SAMN05444955_107121"/>
<dbReference type="Pfam" id="PF05036">
    <property type="entry name" value="SPOR"/>
    <property type="match status" value="1"/>
</dbReference>
<dbReference type="Pfam" id="PF09992">
    <property type="entry name" value="NAGPA"/>
    <property type="match status" value="1"/>
</dbReference>
<organism evidence="2 3">
    <name type="scientific">Lihuaxuella thermophila</name>
    <dbReference type="NCBI Taxonomy" id="1173111"/>
    <lineage>
        <taxon>Bacteria</taxon>
        <taxon>Bacillati</taxon>
        <taxon>Bacillota</taxon>
        <taxon>Bacilli</taxon>
        <taxon>Bacillales</taxon>
        <taxon>Thermoactinomycetaceae</taxon>
        <taxon>Lihuaxuella</taxon>
    </lineage>
</organism>
<feature type="domain" description="SPOR" evidence="1">
    <location>
        <begin position="78"/>
        <end position="164"/>
    </location>
</feature>
<dbReference type="PANTHER" id="PTHR40446">
    <property type="entry name" value="N-ACETYLGLUCOSAMINE-1-PHOSPHODIESTER ALPHA-N-ACETYLGLUCOSAMINIDASE"/>
    <property type="match status" value="1"/>
</dbReference>
<dbReference type="AlphaFoldDB" id="A0A1H8EQY5"/>
<dbReference type="EMBL" id="FOCQ01000007">
    <property type="protein sequence ID" value="SEN21810.1"/>
    <property type="molecule type" value="Genomic_DNA"/>
</dbReference>
<reference evidence="2 3" key="1">
    <citation type="submission" date="2016-10" db="EMBL/GenBank/DDBJ databases">
        <authorList>
            <person name="de Groot N.N."/>
        </authorList>
    </citation>
    <scope>NUCLEOTIDE SEQUENCE [LARGE SCALE GENOMIC DNA]</scope>
    <source>
        <strain evidence="2 3">DSM 46701</strain>
    </source>
</reference>
<dbReference type="InterPro" id="IPR018711">
    <property type="entry name" value="NAGPA"/>
</dbReference>
<dbReference type="Proteomes" id="UP000199695">
    <property type="component" value="Unassembled WGS sequence"/>
</dbReference>
<accession>A0A1H8EQY5</accession>
<proteinExistence type="predicted"/>
<dbReference type="GO" id="GO:0042834">
    <property type="term" value="F:peptidoglycan binding"/>
    <property type="evidence" value="ECO:0007669"/>
    <property type="project" value="InterPro"/>
</dbReference>
<protein>
    <submittedName>
        <fullName evidence="2">Sporulation related domain-containing protein</fullName>
    </submittedName>
</protein>
<name>A0A1H8EQY5_9BACL</name>
<keyword evidence="3" id="KW-1185">Reference proteome</keyword>
<dbReference type="PROSITE" id="PS51724">
    <property type="entry name" value="SPOR"/>
    <property type="match status" value="1"/>
</dbReference>
<evidence type="ECO:0000259" key="1">
    <source>
        <dbReference type="PROSITE" id="PS51724"/>
    </source>
</evidence>